<dbReference type="Gene3D" id="1.10.3720.10">
    <property type="entry name" value="MetI-like"/>
    <property type="match status" value="1"/>
</dbReference>
<dbReference type="PROSITE" id="PS50928">
    <property type="entry name" value="ABC_TM1"/>
    <property type="match status" value="1"/>
</dbReference>
<dbReference type="InterPro" id="IPR010065">
    <property type="entry name" value="AA_ABC_transptr_permease_3TM"/>
</dbReference>
<evidence type="ECO:0000313" key="11">
    <source>
        <dbReference type="EMBL" id="THF62257.1"/>
    </source>
</evidence>
<reference evidence="11 12" key="1">
    <citation type="submission" date="2019-04" db="EMBL/GenBank/DDBJ databases">
        <title>Azoarcus rhizosphaerae sp. nov. isolated from rhizosphere of Ficus religiosa.</title>
        <authorList>
            <person name="Lin S.-Y."/>
            <person name="Hameed A."/>
            <person name="Hsu Y.-H."/>
            <person name="Young C.-C."/>
        </authorList>
    </citation>
    <scope>NUCLEOTIDE SEQUENCE [LARGE SCALE GENOMIC DNA]</scope>
    <source>
        <strain evidence="11 12">CC-YHH848</strain>
    </source>
</reference>
<dbReference type="Pfam" id="PF00528">
    <property type="entry name" value="BPD_transp_1"/>
    <property type="match status" value="1"/>
</dbReference>
<comment type="subcellular location">
    <subcellularLocation>
        <location evidence="1">Cell inner membrane</location>
        <topology evidence="1">Multi-pass membrane protein</topology>
    </subcellularLocation>
    <subcellularLocation>
        <location evidence="9">Cell membrane</location>
        <topology evidence="9">Multi-pass membrane protein</topology>
    </subcellularLocation>
</comment>
<dbReference type="Proteomes" id="UP000307956">
    <property type="component" value="Unassembled WGS sequence"/>
</dbReference>
<organism evidence="11 12">
    <name type="scientific">Pseudothauera rhizosphaerae</name>
    <dbReference type="NCBI Taxonomy" id="2565932"/>
    <lineage>
        <taxon>Bacteria</taxon>
        <taxon>Pseudomonadati</taxon>
        <taxon>Pseudomonadota</taxon>
        <taxon>Betaproteobacteria</taxon>
        <taxon>Rhodocyclales</taxon>
        <taxon>Zoogloeaceae</taxon>
        <taxon>Pseudothauera</taxon>
    </lineage>
</organism>
<sequence>MEALARWFADLHERTGINLVVFYDPFDAARFFRGVLLTVEMAALCIVASVLIGAVGAWLQGSRWRCVRALVNAYVELVRNTPSMIQLYFLFFGLGPYIAAHNAHGQAEPLISGFTWAVVCFSFYTGAFNTETFRAGIDAVPRQTEEAAESLGYTRLGAYLYVVLPLALRISFPALSNNLVNLIKMTSVAYAIAVPEILYVSNQIWSDALNVPEMMNVVLVSYVLLVSGFNALMARIERRLRVPGLGC</sequence>
<name>A0A4S4ARA9_9RHOO</name>
<evidence type="ECO:0000256" key="7">
    <source>
        <dbReference type="ARBA" id="ARBA00022989"/>
    </source>
</evidence>
<dbReference type="GO" id="GO:0006865">
    <property type="term" value="P:amino acid transport"/>
    <property type="evidence" value="ECO:0007669"/>
    <property type="project" value="UniProtKB-KW"/>
</dbReference>
<feature type="transmembrane region" description="Helical" evidence="9">
    <location>
        <begin position="35"/>
        <end position="59"/>
    </location>
</feature>
<evidence type="ECO:0000256" key="9">
    <source>
        <dbReference type="RuleBase" id="RU363032"/>
    </source>
</evidence>
<keyword evidence="3 9" id="KW-0813">Transport</keyword>
<keyword evidence="8 9" id="KW-0472">Membrane</keyword>
<feature type="transmembrane region" description="Helical" evidence="9">
    <location>
        <begin position="217"/>
        <end position="234"/>
    </location>
</feature>
<evidence type="ECO:0000256" key="6">
    <source>
        <dbReference type="ARBA" id="ARBA00022970"/>
    </source>
</evidence>
<dbReference type="InterPro" id="IPR035906">
    <property type="entry name" value="MetI-like_sf"/>
</dbReference>
<dbReference type="PANTHER" id="PTHR30614:SF37">
    <property type="entry name" value="AMINO-ACID ABC TRANSPORTER PERMEASE PROTEIN YHDX-RELATED"/>
    <property type="match status" value="1"/>
</dbReference>
<protein>
    <submittedName>
        <fullName evidence="11">Amino acid ABC transporter permease</fullName>
    </submittedName>
</protein>
<dbReference type="OrthoDB" id="7026155at2"/>
<dbReference type="InterPro" id="IPR000515">
    <property type="entry name" value="MetI-like"/>
</dbReference>
<dbReference type="GO" id="GO:0043190">
    <property type="term" value="C:ATP-binding cassette (ABC) transporter complex"/>
    <property type="evidence" value="ECO:0007669"/>
    <property type="project" value="InterPro"/>
</dbReference>
<accession>A0A4S4ARA9</accession>
<evidence type="ECO:0000256" key="1">
    <source>
        <dbReference type="ARBA" id="ARBA00004429"/>
    </source>
</evidence>
<keyword evidence="7 9" id="KW-1133">Transmembrane helix</keyword>
<feature type="transmembrane region" description="Helical" evidence="9">
    <location>
        <begin position="110"/>
        <end position="128"/>
    </location>
</feature>
<proteinExistence type="inferred from homology"/>
<feature type="domain" description="ABC transmembrane type-1" evidence="10">
    <location>
        <begin position="35"/>
        <end position="230"/>
    </location>
</feature>
<dbReference type="GO" id="GO:0022857">
    <property type="term" value="F:transmembrane transporter activity"/>
    <property type="evidence" value="ECO:0007669"/>
    <property type="project" value="InterPro"/>
</dbReference>
<keyword evidence="5 9" id="KW-0812">Transmembrane</keyword>
<dbReference type="InterPro" id="IPR043429">
    <property type="entry name" value="ArtM/GltK/GlnP/TcyL/YhdX-like"/>
</dbReference>
<comment type="similarity">
    <text evidence="2">Belongs to the binding-protein-dependent transport system permease family. HisMQ subfamily.</text>
</comment>
<keyword evidence="4" id="KW-1003">Cell membrane</keyword>
<comment type="caution">
    <text evidence="11">The sequence shown here is derived from an EMBL/GenBank/DDBJ whole genome shotgun (WGS) entry which is preliminary data.</text>
</comment>
<keyword evidence="12" id="KW-1185">Reference proteome</keyword>
<evidence type="ECO:0000256" key="5">
    <source>
        <dbReference type="ARBA" id="ARBA00022692"/>
    </source>
</evidence>
<dbReference type="NCBIfam" id="TIGR01726">
    <property type="entry name" value="HEQRo_perm_3TM"/>
    <property type="match status" value="1"/>
</dbReference>
<evidence type="ECO:0000256" key="2">
    <source>
        <dbReference type="ARBA" id="ARBA00010072"/>
    </source>
</evidence>
<feature type="transmembrane region" description="Helical" evidence="9">
    <location>
        <begin position="85"/>
        <end position="103"/>
    </location>
</feature>
<dbReference type="PANTHER" id="PTHR30614">
    <property type="entry name" value="MEMBRANE COMPONENT OF AMINO ACID ABC TRANSPORTER"/>
    <property type="match status" value="1"/>
</dbReference>
<feature type="transmembrane region" description="Helical" evidence="9">
    <location>
        <begin position="187"/>
        <end position="205"/>
    </location>
</feature>
<evidence type="ECO:0000259" key="10">
    <source>
        <dbReference type="PROSITE" id="PS50928"/>
    </source>
</evidence>
<dbReference type="CDD" id="cd06261">
    <property type="entry name" value="TM_PBP2"/>
    <property type="match status" value="1"/>
</dbReference>
<evidence type="ECO:0000256" key="4">
    <source>
        <dbReference type="ARBA" id="ARBA00022475"/>
    </source>
</evidence>
<keyword evidence="6" id="KW-0029">Amino-acid transport</keyword>
<evidence type="ECO:0000256" key="3">
    <source>
        <dbReference type="ARBA" id="ARBA00022448"/>
    </source>
</evidence>
<dbReference type="AlphaFoldDB" id="A0A4S4ARA9"/>
<dbReference type="SUPFAM" id="SSF161098">
    <property type="entry name" value="MetI-like"/>
    <property type="match status" value="1"/>
</dbReference>
<evidence type="ECO:0000313" key="12">
    <source>
        <dbReference type="Proteomes" id="UP000307956"/>
    </source>
</evidence>
<gene>
    <name evidence="11" type="ORF">E6O51_08195</name>
</gene>
<evidence type="ECO:0000256" key="8">
    <source>
        <dbReference type="ARBA" id="ARBA00023136"/>
    </source>
</evidence>
<dbReference type="EMBL" id="SSOD01000005">
    <property type="protein sequence ID" value="THF62257.1"/>
    <property type="molecule type" value="Genomic_DNA"/>
</dbReference>